<keyword evidence="3" id="KW-0813">Transport</keyword>
<dbReference type="AlphaFoldDB" id="A0A8J5MLT7"/>
<comment type="similarity">
    <text evidence="2">Belongs to the syntaxin family.</text>
</comment>
<dbReference type="FunFam" id="1.20.58.70:FF:000011">
    <property type="entry name" value="Syntaxin 4"/>
    <property type="match status" value="1"/>
</dbReference>
<keyword evidence="5" id="KW-0532">Neurotransmitter transport</keyword>
<keyword evidence="6" id="KW-1133">Transmembrane helix</keyword>
<gene>
    <name evidence="11" type="primary">Syx1A-L</name>
    <name evidence="11" type="ORF">Hamer_G012109</name>
</gene>
<reference evidence="11" key="1">
    <citation type="journal article" date="2021" name="Sci. Adv.">
        <title>The American lobster genome reveals insights on longevity, neural, and immune adaptations.</title>
        <authorList>
            <person name="Polinski J.M."/>
            <person name="Zimin A.V."/>
            <person name="Clark K.F."/>
            <person name="Kohn A.B."/>
            <person name="Sadowski N."/>
            <person name="Timp W."/>
            <person name="Ptitsyn A."/>
            <person name="Khanna P."/>
            <person name="Romanova D.Y."/>
            <person name="Williams P."/>
            <person name="Greenwood S.J."/>
            <person name="Moroz L.L."/>
            <person name="Walt D.R."/>
            <person name="Bodnar A.G."/>
        </authorList>
    </citation>
    <scope>NUCLEOTIDE SEQUENCE</scope>
    <source>
        <strain evidence="11">GMGI-L3</strain>
    </source>
</reference>
<dbReference type="Gene3D" id="1.20.5.110">
    <property type="match status" value="2"/>
</dbReference>
<dbReference type="GO" id="GO:0006886">
    <property type="term" value="P:intracellular protein transport"/>
    <property type="evidence" value="ECO:0007669"/>
    <property type="project" value="TreeGrafter"/>
</dbReference>
<dbReference type="GO" id="GO:0006906">
    <property type="term" value="P:vesicle fusion"/>
    <property type="evidence" value="ECO:0007669"/>
    <property type="project" value="TreeGrafter"/>
</dbReference>
<dbReference type="GO" id="GO:0012505">
    <property type="term" value="C:endomembrane system"/>
    <property type="evidence" value="ECO:0007669"/>
    <property type="project" value="TreeGrafter"/>
</dbReference>
<feature type="domain" description="Syntaxin N-terminal" evidence="10">
    <location>
        <begin position="39"/>
        <end position="159"/>
    </location>
</feature>
<proteinExistence type="inferred from homology"/>
<dbReference type="InterPro" id="IPR045242">
    <property type="entry name" value="Syntaxin"/>
</dbReference>
<dbReference type="CDD" id="cd00179">
    <property type="entry name" value="SynN"/>
    <property type="match status" value="1"/>
</dbReference>
<dbReference type="GO" id="GO:0005484">
    <property type="term" value="F:SNAP receptor activity"/>
    <property type="evidence" value="ECO:0007669"/>
    <property type="project" value="TreeGrafter"/>
</dbReference>
<comment type="caution">
    <text evidence="11">The sequence shown here is derived from an EMBL/GenBank/DDBJ whole genome shotgun (WGS) entry which is preliminary data.</text>
</comment>
<dbReference type="InterPro" id="IPR000727">
    <property type="entry name" value="T_SNARE_dom"/>
</dbReference>
<dbReference type="PANTHER" id="PTHR19957:SF424">
    <property type="entry name" value="SYNTAXIN-1A"/>
    <property type="match status" value="1"/>
</dbReference>
<dbReference type="GO" id="GO:0005886">
    <property type="term" value="C:plasma membrane"/>
    <property type="evidence" value="ECO:0007669"/>
    <property type="project" value="TreeGrafter"/>
</dbReference>
<dbReference type="SMART" id="SM00503">
    <property type="entry name" value="SynN"/>
    <property type="match status" value="1"/>
</dbReference>
<evidence type="ECO:0000256" key="2">
    <source>
        <dbReference type="ARBA" id="ARBA00009063"/>
    </source>
</evidence>
<dbReference type="GO" id="GO:0006887">
    <property type="term" value="P:exocytosis"/>
    <property type="evidence" value="ECO:0007669"/>
    <property type="project" value="TreeGrafter"/>
</dbReference>
<dbReference type="GO" id="GO:0048278">
    <property type="term" value="P:vesicle docking"/>
    <property type="evidence" value="ECO:0007669"/>
    <property type="project" value="TreeGrafter"/>
</dbReference>
<evidence type="ECO:0000256" key="6">
    <source>
        <dbReference type="ARBA" id="ARBA00022989"/>
    </source>
</evidence>
<evidence type="ECO:0000256" key="7">
    <source>
        <dbReference type="ARBA" id="ARBA00023136"/>
    </source>
</evidence>
<organism evidence="11 12">
    <name type="scientific">Homarus americanus</name>
    <name type="common">American lobster</name>
    <dbReference type="NCBI Taxonomy" id="6706"/>
    <lineage>
        <taxon>Eukaryota</taxon>
        <taxon>Metazoa</taxon>
        <taxon>Ecdysozoa</taxon>
        <taxon>Arthropoda</taxon>
        <taxon>Crustacea</taxon>
        <taxon>Multicrustacea</taxon>
        <taxon>Malacostraca</taxon>
        <taxon>Eumalacostraca</taxon>
        <taxon>Eucarida</taxon>
        <taxon>Decapoda</taxon>
        <taxon>Pleocyemata</taxon>
        <taxon>Astacidea</taxon>
        <taxon>Nephropoidea</taxon>
        <taxon>Nephropidae</taxon>
        <taxon>Homarus</taxon>
    </lineage>
</organism>
<protein>
    <submittedName>
        <fullName evidence="11">Syntaxin-1A-like</fullName>
    </submittedName>
</protein>
<dbReference type="Pfam" id="PF05739">
    <property type="entry name" value="SNARE"/>
    <property type="match status" value="2"/>
</dbReference>
<keyword evidence="12" id="KW-1185">Reference proteome</keyword>
<evidence type="ECO:0000256" key="1">
    <source>
        <dbReference type="ARBA" id="ARBA00004211"/>
    </source>
</evidence>
<feature type="coiled-coil region" evidence="8">
    <location>
        <begin position="234"/>
        <end position="264"/>
    </location>
</feature>
<evidence type="ECO:0000259" key="10">
    <source>
        <dbReference type="SMART" id="SM00503"/>
    </source>
</evidence>
<evidence type="ECO:0000256" key="8">
    <source>
        <dbReference type="SAM" id="Coils"/>
    </source>
</evidence>
<dbReference type="EMBL" id="JAHLQT010040257">
    <property type="protein sequence ID" value="KAG7155960.1"/>
    <property type="molecule type" value="Genomic_DNA"/>
</dbReference>
<comment type="subcellular location">
    <subcellularLocation>
        <location evidence="1">Membrane</location>
        <topology evidence="1">Single-pass type IV membrane protein</topology>
    </subcellularLocation>
</comment>
<evidence type="ECO:0000256" key="4">
    <source>
        <dbReference type="ARBA" id="ARBA00022692"/>
    </source>
</evidence>
<dbReference type="GO" id="GO:0006836">
    <property type="term" value="P:neurotransmitter transport"/>
    <property type="evidence" value="ECO:0007669"/>
    <property type="project" value="UniProtKB-KW"/>
</dbReference>
<name>A0A8J5MLT7_HOMAM</name>
<dbReference type="PANTHER" id="PTHR19957">
    <property type="entry name" value="SYNTAXIN"/>
    <property type="match status" value="1"/>
</dbReference>
<dbReference type="Gene3D" id="1.20.58.70">
    <property type="match status" value="1"/>
</dbReference>
<dbReference type="InterPro" id="IPR010989">
    <property type="entry name" value="SNARE"/>
</dbReference>
<evidence type="ECO:0000256" key="3">
    <source>
        <dbReference type="ARBA" id="ARBA00022448"/>
    </source>
</evidence>
<dbReference type="GO" id="GO:0031201">
    <property type="term" value="C:SNARE complex"/>
    <property type="evidence" value="ECO:0007669"/>
    <property type="project" value="TreeGrafter"/>
</dbReference>
<dbReference type="SUPFAM" id="SSF58038">
    <property type="entry name" value="SNARE fusion complex"/>
    <property type="match status" value="1"/>
</dbReference>
<evidence type="ECO:0000256" key="9">
    <source>
        <dbReference type="SAM" id="MobiDB-lite"/>
    </source>
</evidence>
<evidence type="ECO:0000313" key="12">
    <source>
        <dbReference type="Proteomes" id="UP000747542"/>
    </source>
</evidence>
<sequence>MRKVREFHKPEVGGLKKARRDDDSVGLGDIPVVLEVEPDHPSTMDSFFKEVEEVREMIDRINTNVDNVKKKHCEILSSSQPDEAVKQQLDDLMADIKTTSIKMKTKLKGLEEKTETDDPENLSACQRIKKTQQATLSRLFVETMTEYNRIQTDYRDRCKGRIQRQLKITGRETTDEELEQMLESGNSEIFTQGGVMVDNIEKQVQQASDYVEVATADVKKARVAKSSARKGEMVNRIENHVQQAQEYVEEAKKETNEAQKYQGKARRVSTRDTSSKVMGSGRLVWLGRVRDVLVMLGF</sequence>
<dbReference type="GO" id="GO:0000149">
    <property type="term" value="F:SNARE binding"/>
    <property type="evidence" value="ECO:0007669"/>
    <property type="project" value="TreeGrafter"/>
</dbReference>
<keyword evidence="8" id="KW-0175">Coiled coil</keyword>
<dbReference type="SUPFAM" id="SSF47661">
    <property type="entry name" value="t-snare proteins"/>
    <property type="match status" value="1"/>
</dbReference>
<keyword evidence="4" id="KW-0812">Transmembrane</keyword>
<accession>A0A8J5MLT7</accession>
<evidence type="ECO:0000313" key="11">
    <source>
        <dbReference type="EMBL" id="KAG7155960.1"/>
    </source>
</evidence>
<dbReference type="Proteomes" id="UP000747542">
    <property type="component" value="Unassembled WGS sequence"/>
</dbReference>
<evidence type="ECO:0000256" key="5">
    <source>
        <dbReference type="ARBA" id="ARBA00022775"/>
    </source>
</evidence>
<dbReference type="InterPro" id="IPR006011">
    <property type="entry name" value="Syntaxin_N"/>
</dbReference>
<keyword evidence="7" id="KW-0472">Membrane</keyword>
<dbReference type="Pfam" id="PF00804">
    <property type="entry name" value="Syntaxin"/>
    <property type="match status" value="1"/>
</dbReference>
<feature type="region of interest" description="Disordered" evidence="9">
    <location>
        <begin position="1"/>
        <end position="25"/>
    </location>
</feature>